<evidence type="ECO:0000313" key="1">
    <source>
        <dbReference type="EMBL" id="CAH8346478.1"/>
    </source>
</evidence>
<name>A0ABC8JYI1_ERUVS</name>
<evidence type="ECO:0000313" key="2">
    <source>
        <dbReference type="Proteomes" id="UP001642260"/>
    </source>
</evidence>
<accession>A0ABC8JYI1</accession>
<comment type="caution">
    <text evidence="1">The sequence shown here is derived from an EMBL/GenBank/DDBJ whole genome shotgun (WGS) entry which is preliminary data.</text>
</comment>
<dbReference type="EMBL" id="CAKOAT010153045">
    <property type="protein sequence ID" value="CAH8346478.1"/>
    <property type="molecule type" value="Genomic_DNA"/>
</dbReference>
<dbReference type="Proteomes" id="UP001642260">
    <property type="component" value="Unassembled WGS sequence"/>
</dbReference>
<reference evidence="1 2" key="1">
    <citation type="submission" date="2022-03" db="EMBL/GenBank/DDBJ databases">
        <authorList>
            <person name="Macdonald S."/>
            <person name="Ahmed S."/>
            <person name="Newling K."/>
        </authorList>
    </citation>
    <scope>NUCLEOTIDE SEQUENCE [LARGE SCALE GENOMIC DNA]</scope>
</reference>
<protein>
    <submittedName>
        <fullName evidence="1">Uncharacterized protein</fullName>
    </submittedName>
</protein>
<organism evidence="1 2">
    <name type="scientific">Eruca vesicaria subsp. sativa</name>
    <name type="common">Garden rocket</name>
    <name type="synonym">Eruca sativa</name>
    <dbReference type="NCBI Taxonomy" id="29727"/>
    <lineage>
        <taxon>Eukaryota</taxon>
        <taxon>Viridiplantae</taxon>
        <taxon>Streptophyta</taxon>
        <taxon>Embryophyta</taxon>
        <taxon>Tracheophyta</taxon>
        <taxon>Spermatophyta</taxon>
        <taxon>Magnoliopsida</taxon>
        <taxon>eudicotyledons</taxon>
        <taxon>Gunneridae</taxon>
        <taxon>Pentapetalae</taxon>
        <taxon>rosids</taxon>
        <taxon>malvids</taxon>
        <taxon>Brassicales</taxon>
        <taxon>Brassicaceae</taxon>
        <taxon>Brassiceae</taxon>
        <taxon>Eruca</taxon>
    </lineage>
</organism>
<proteinExistence type="predicted"/>
<dbReference type="PANTHER" id="PTHR33168">
    <property type="entry name" value="STRESS INDUCED PROTEIN-RELATED"/>
    <property type="match status" value="1"/>
</dbReference>
<dbReference type="AlphaFoldDB" id="A0ABC8JYI1"/>
<gene>
    <name evidence="1" type="ORF">ERUC_LOCUS16935</name>
</gene>
<sequence length="126" mass="14214">MTFSRHIPDAQIVISTTETKKLDVPSPPPKCCVTYLTRLIREVKRKGRLLLSATAARRQESSLQCRYNPMSYSLNFDGGACGTLPDDADNYFRCYAFSSRYLTTTAIKNRPPFLCETLSTSLHEVV</sequence>
<keyword evidence="2" id="KW-1185">Reference proteome</keyword>